<feature type="transmembrane region" description="Helical" evidence="8">
    <location>
        <begin position="134"/>
        <end position="156"/>
    </location>
</feature>
<evidence type="ECO:0000256" key="6">
    <source>
        <dbReference type="ARBA" id="ARBA00023065"/>
    </source>
</evidence>
<comment type="similarity">
    <text evidence="2">Belongs to the TrkH potassium transport family. HKT (TC 2.A.38.3) subfamily.</text>
</comment>
<feature type="transmembrane region" description="Helical" evidence="8">
    <location>
        <begin position="216"/>
        <end position="242"/>
    </location>
</feature>
<keyword evidence="10" id="KW-1185">Reference proteome</keyword>
<dbReference type="GO" id="GO:0030001">
    <property type="term" value="P:metal ion transport"/>
    <property type="evidence" value="ECO:0007669"/>
    <property type="project" value="UniProtKB-ARBA"/>
</dbReference>
<feature type="transmembrane region" description="Helical" evidence="8">
    <location>
        <begin position="95"/>
        <end position="122"/>
    </location>
</feature>
<feature type="transmembrane region" description="Helical" evidence="8">
    <location>
        <begin position="168"/>
        <end position="195"/>
    </location>
</feature>
<dbReference type="AlphaFoldDB" id="A0AAD1YZX7"/>
<evidence type="ECO:0000256" key="3">
    <source>
        <dbReference type="ARBA" id="ARBA00022448"/>
    </source>
</evidence>
<name>A0AAD1YZX7_9LAMI</name>
<evidence type="ECO:0000256" key="8">
    <source>
        <dbReference type="SAM" id="Phobius"/>
    </source>
</evidence>
<accession>A0AAD1YZX7</accession>
<dbReference type="GO" id="GO:0008324">
    <property type="term" value="F:monoatomic cation transmembrane transporter activity"/>
    <property type="evidence" value="ECO:0007669"/>
    <property type="project" value="InterPro"/>
</dbReference>
<reference evidence="9" key="1">
    <citation type="submission" date="2023-05" db="EMBL/GenBank/DDBJ databases">
        <authorList>
            <person name="Huff M."/>
        </authorList>
    </citation>
    <scope>NUCLEOTIDE SEQUENCE</scope>
</reference>
<evidence type="ECO:0000256" key="1">
    <source>
        <dbReference type="ARBA" id="ARBA00004141"/>
    </source>
</evidence>
<dbReference type="Proteomes" id="UP000834106">
    <property type="component" value="Chromosome 5"/>
</dbReference>
<feature type="transmembrane region" description="Helical" evidence="8">
    <location>
        <begin position="279"/>
        <end position="299"/>
    </location>
</feature>
<dbReference type="PANTHER" id="PTHR31064:SF38">
    <property type="entry name" value="CATION TRANSPORTER HKT1_4-RELATED"/>
    <property type="match status" value="1"/>
</dbReference>
<evidence type="ECO:0000256" key="4">
    <source>
        <dbReference type="ARBA" id="ARBA00022692"/>
    </source>
</evidence>
<evidence type="ECO:0000256" key="2">
    <source>
        <dbReference type="ARBA" id="ARBA00010864"/>
    </source>
</evidence>
<keyword evidence="7 8" id="KW-0472">Membrane</keyword>
<protein>
    <submittedName>
        <fullName evidence="9">Uncharacterized protein</fullName>
    </submittedName>
</protein>
<feature type="transmembrane region" description="Helical" evidence="8">
    <location>
        <begin position="9"/>
        <end position="31"/>
    </location>
</feature>
<keyword evidence="5 8" id="KW-1133">Transmembrane helix</keyword>
<evidence type="ECO:0000313" key="10">
    <source>
        <dbReference type="Proteomes" id="UP000834106"/>
    </source>
</evidence>
<keyword evidence="4 8" id="KW-0812">Transmembrane</keyword>
<comment type="subcellular location">
    <subcellularLocation>
        <location evidence="1">Membrane</location>
        <topology evidence="1">Multi-pass membrane protein</topology>
    </subcellularLocation>
</comment>
<evidence type="ECO:0000256" key="5">
    <source>
        <dbReference type="ARBA" id="ARBA00022989"/>
    </source>
</evidence>
<organism evidence="9 10">
    <name type="scientific">Fraxinus pennsylvanica</name>
    <dbReference type="NCBI Taxonomy" id="56036"/>
    <lineage>
        <taxon>Eukaryota</taxon>
        <taxon>Viridiplantae</taxon>
        <taxon>Streptophyta</taxon>
        <taxon>Embryophyta</taxon>
        <taxon>Tracheophyta</taxon>
        <taxon>Spermatophyta</taxon>
        <taxon>Magnoliopsida</taxon>
        <taxon>eudicotyledons</taxon>
        <taxon>Gunneridae</taxon>
        <taxon>Pentapetalae</taxon>
        <taxon>asterids</taxon>
        <taxon>lamiids</taxon>
        <taxon>Lamiales</taxon>
        <taxon>Oleaceae</taxon>
        <taxon>Oleeae</taxon>
        <taxon>Fraxinus</taxon>
    </lineage>
</organism>
<dbReference type="InterPro" id="IPR003445">
    <property type="entry name" value="Cat_transpt"/>
</dbReference>
<gene>
    <name evidence="9" type="ORF">FPE_LOCUS7992</name>
</gene>
<dbReference type="InterPro" id="IPR051143">
    <property type="entry name" value="TrkH_K-transport"/>
</dbReference>
<keyword evidence="6" id="KW-0406">Ion transport</keyword>
<feature type="transmembrane region" description="Helical" evidence="8">
    <location>
        <begin position="332"/>
        <end position="349"/>
    </location>
</feature>
<sequence>MEVFSNAQLIVMTTLMFIGGEIFTSMVGLHLKRSKIKTAWKTEGKATTVDPNYSVDQIQLSTHPVSDYRAHPFEPQKYASSPYYNMILNYNSIKFLGFVVLGYLLVIQILGVASVSVYLALFPSAKDVLRKKGIDAFTFAVFTIVSTFASCGFVPTNENMIVFSKNSGLLWILIPQILLGNTLFPSCLRFLIWVLGKKIKKAEAKYLLKNTTKVGYLHLLPSLHSSFLVATVLGFILTGFILFCTLEWNSAGLSGLNTYQKVVGILFETVNARHSGETIVDLSTIAPAILVFFVVMMYLPPYTSFLPVQEDEQSPLECEGTKRRRKWIAKNLIFSQLSFLVIFIILICITERKSIKEDPINFSVLNIVIEVISAHGNVGFTTGYSCERQLRPQANCTNKWYGFSGKWSDEGKIILILVMFCGRLKNFNVNGGKAWKLM</sequence>
<dbReference type="EMBL" id="OU503040">
    <property type="protein sequence ID" value="CAI9760562.1"/>
    <property type="molecule type" value="Genomic_DNA"/>
</dbReference>
<proteinExistence type="inferred from homology"/>
<evidence type="ECO:0000256" key="7">
    <source>
        <dbReference type="ARBA" id="ARBA00023136"/>
    </source>
</evidence>
<evidence type="ECO:0000313" key="9">
    <source>
        <dbReference type="EMBL" id="CAI9760562.1"/>
    </source>
</evidence>
<dbReference type="Pfam" id="PF02386">
    <property type="entry name" value="TrkH"/>
    <property type="match status" value="2"/>
</dbReference>
<dbReference type="PANTHER" id="PTHR31064">
    <property type="entry name" value="POTASSIUM TRANSPORT PROTEIN DDB_G0292412-RELATED"/>
    <property type="match status" value="1"/>
</dbReference>
<dbReference type="GO" id="GO:0005886">
    <property type="term" value="C:plasma membrane"/>
    <property type="evidence" value="ECO:0007669"/>
    <property type="project" value="TreeGrafter"/>
</dbReference>
<keyword evidence="3" id="KW-0813">Transport</keyword>